<evidence type="ECO:0000256" key="2">
    <source>
        <dbReference type="ARBA" id="ARBA00022723"/>
    </source>
</evidence>
<proteinExistence type="inferred from homology"/>
<sequence length="128" mass="13892">MGGEAAPAEAGAWQQGHCHCGAVRFEFLLASHKGVSCNCSYCVRKAALHHRVPAGNFHLLAGAQQLSSYRFGTMRARHLFCSMCGIHTHCHPRSAPEEVNVNLHCVDALLDAHIELSLHDGRGWAALP</sequence>
<name>A0A561C354_9BURK</name>
<dbReference type="InterPro" id="IPR006913">
    <property type="entry name" value="CENP-V/GFA"/>
</dbReference>
<dbReference type="GO" id="GO:0046872">
    <property type="term" value="F:metal ion binding"/>
    <property type="evidence" value="ECO:0007669"/>
    <property type="project" value="UniProtKB-KW"/>
</dbReference>
<feature type="domain" description="CENP-V/GFA" evidence="4">
    <location>
        <begin position="14"/>
        <end position="125"/>
    </location>
</feature>
<evidence type="ECO:0000256" key="1">
    <source>
        <dbReference type="ARBA" id="ARBA00005495"/>
    </source>
</evidence>
<comment type="similarity">
    <text evidence="1">Belongs to the Gfa family.</text>
</comment>
<dbReference type="SUPFAM" id="SSF51316">
    <property type="entry name" value="Mss4-like"/>
    <property type="match status" value="1"/>
</dbReference>
<dbReference type="PANTHER" id="PTHR28620">
    <property type="entry name" value="CENTROMERE PROTEIN V"/>
    <property type="match status" value="1"/>
</dbReference>
<accession>A0A561C354</accession>
<dbReference type="GO" id="GO:0016846">
    <property type="term" value="F:carbon-sulfur lyase activity"/>
    <property type="evidence" value="ECO:0007669"/>
    <property type="project" value="InterPro"/>
</dbReference>
<keyword evidence="3" id="KW-0862">Zinc</keyword>
<dbReference type="PROSITE" id="PS51891">
    <property type="entry name" value="CENP_V_GFA"/>
    <property type="match status" value="1"/>
</dbReference>
<dbReference type="EMBL" id="VIVL01000005">
    <property type="protein sequence ID" value="TWD85629.1"/>
    <property type="molecule type" value="Genomic_DNA"/>
</dbReference>
<reference evidence="5 6" key="1">
    <citation type="submission" date="2019-06" db="EMBL/GenBank/DDBJ databases">
        <title>Sorghum-associated microbial communities from plants grown in Nebraska, USA.</title>
        <authorList>
            <person name="Schachtman D."/>
        </authorList>
    </citation>
    <scope>NUCLEOTIDE SEQUENCE [LARGE SCALE GENOMIC DNA]</scope>
    <source>
        <strain evidence="5 6">T529</strain>
    </source>
</reference>
<dbReference type="Pfam" id="PF04828">
    <property type="entry name" value="GFA"/>
    <property type="match status" value="1"/>
</dbReference>
<evidence type="ECO:0000313" key="5">
    <source>
        <dbReference type="EMBL" id="TWD85629.1"/>
    </source>
</evidence>
<dbReference type="InterPro" id="IPR011057">
    <property type="entry name" value="Mss4-like_sf"/>
</dbReference>
<dbReference type="Proteomes" id="UP000319722">
    <property type="component" value="Unassembled WGS sequence"/>
</dbReference>
<dbReference type="AlphaFoldDB" id="A0A561C354"/>
<evidence type="ECO:0000313" key="6">
    <source>
        <dbReference type="Proteomes" id="UP000319722"/>
    </source>
</evidence>
<dbReference type="PANTHER" id="PTHR28620:SF1">
    <property type="entry name" value="CENP-V_GFA DOMAIN-CONTAINING PROTEIN"/>
    <property type="match status" value="1"/>
</dbReference>
<dbReference type="Gene3D" id="2.170.150.70">
    <property type="match status" value="1"/>
</dbReference>
<evidence type="ECO:0000259" key="4">
    <source>
        <dbReference type="PROSITE" id="PS51891"/>
    </source>
</evidence>
<keyword evidence="2" id="KW-0479">Metal-binding</keyword>
<organism evidence="5 6">
    <name type="scientific">Variovorax beijingensis</name>
    <dbReference type="NCBI Taxonomy" id="2496117"/>
    <lineage>
        <taxon>Bacteria</taxon>
        <taxon>Pseudomonadati</taxon>
        <taxon>Pseudomonadota</taxon>
        <taxon>Betaproteobacteria</taxon>
        <taxon>Burkholderiales</taxon>
        <taxon>Comamonadaceae</taxon>
        <taxon>Variovorax</taxon>
    </lineage>
</organism>
<dbReference type="OrthoDB" id="327703at2"/>
<protein>
    <recommendedName>
        <fullName evidence="4">CENP-V/GFA domain-containing protein</fullName>
    </recommendedName>
</protein>
<evidence type="ECO:0000256" key="3">
    <source>
        <dbReference type="ARBA" id="ARBA00022833"/>
    </source>
</evidence>
<comment type="caution">
    <text evidence="5">The sequence shown here is derived from an EMBL/GenBank/DDBJ whole genome shotgun (WGS) entry which is preliminary data.</text>
</comment>
<dbReference type="InterPro" id="IPR052355">
    <property type="entry name" value="CENP-V-like"/>
</dbReference>
<gene>
    <name evidence="5" type="ORF">FB547_105141</name>
</gene>